<feature type="transmembrane region" description="Helical" evidence="2">
    <location>
        <begin position="229"/>
        <end position="246"/>
    </location>
</feature>
<protein>
    <submittedName>
        <fullName evidence="3">Uncharacterized protein</fullName>
    </submittedName>
</protein>
<feature type="region of interest" description="Disordered" evidence="1">
    <location>
        <begin position="513"/>
        <end position="556"/>
    </location>
</feature>
<feature type="transmembrane region" description="Helical" evidence="2">
    <location>
        <begin position="53"/>
        <end position="73"/>
    </location>
</feature>
<reference evidence="3 4" key="1">
    <citation type="submission" date="2019-06" db="EMBL/GenBank/DDBJ databases">
        <title>Description of Kitasatospora acidophila sp. nov. isolated from pine grove soil, and reclassification of Streptomyces novaecaesareae to Kitasatospora novaeceasareae comb. nov.</title>
        <authorList>
            <person name="Kim M.J."/>
        </authorList>
    </citation>
    <scope>NUCLEOTIDE SEQUENCE [LARGE SCALE GENOMIC DNA]</scope>
    <source>
        <strain evidence="3 4">MMS16-CNU292</strain>
    </source>
</reference>
<keyword evidence="2" id="KW-0472">Membrane</keyword>
<dbReference type="Proteomes" id="UP000319103">
    <property type="component" value="Unassembled WGS sequence"/>
</dbReference>
<feature type="transmembrane region" description="Helical" evidence="2">
    <location>
        <begin position="113"/>
        <end position="136"/>
    </location>
</feature>
<feature type="transmembrane region" description="Helical" evidence="2">
    <location>
        <begin position="199"/>
        <end position="217"/>
    </location>
</feature>
<keyword evidence="4" id="KW-1185">Reference proteome</keyword>
<feature type="transmembrane region" description="Helical" evidence="2">
    <location>
        <begin position="80"/>
        <end position="101"/>
    </location>
</feature>
<sequence>MPPGTGGTGSAAPPGAPAGAYGVFGLTLLLGLGWVVLALTHLDDHARNADLPYSWGTLLLSFGLGLSGLFILAHRSGHPLGRLLSAVGLLTIAGRFLLFLFSVTRAGSGWLDLGMLVLITSAAALIFALLALPLWFPDGRLPGGRIGRGYLALLALWSIVQGYYDHAGTRAFYGAHNPLRHGDWARLHTRLADALDGRVFWIDLALVLLGLLVAAVRWWRSPGARPQQWLVLLPWGIWVTLTFVYSKLNPTTLGYFILYSVVAAIWPLAPALGFARDRSWQLDRQTRRVLTSFTLLALLIFGYFVLALELPKMLPRADSADAQLMAGCALLVGVLLRPTTRLVSRAVERFYYGERARPYQVARKLAERLSQAAGTTEAPSLLCQTAVGNLGLPGARVTVATRGGPRELAALGATGPGAEVFPIAFEGAEIGELHAQPRSGQPLLDRQDRVVLRFLVDESAPAIASLRLTEELQSSRKQLVLAREEERKRLRHDLHDGLGPALSGLRLQIDTARSGLPPEGRWRPRCGPPRWASAPRSTSCAGSPTAWRPPTSAGSA</sequence>
<feature type="transmembrane region" description="Helical" evidence="2">
    <location>
        <begin position="20"/>
        <end position="41"/>
    </location>
</feature>
<comment type="caution">
    <text evidence="3">The sequence shown here is derived from an EMBL/GenBank/DDBJ whole genome shotgun (WGS) entry which is preliminary data.</text>
</comment>
<evidence type="ECO:0000313" key="4">
    <source>
        <dbReference type="Proteomes" id="UP000319103"/>
    </source>
</evidence>
<dbReference type="Gene3D" id="1.20.5.1930">
    <property type="match status" value="1"/>
</dbReference>
<evidence type="ECO:0000256" key="2">
    <source>
        <dbReference type="SAM" id="Phobius"/>
    </source>
</evidence>
<keyword evidence="2" id="KW-0812">Transmembrane</keyword>
<feature type="transmembrane region" description="Helical" evidence="2">
    <location>
        <begin position="289"/>
        <end position="308"/>
    </location>
</feature>
<dbReference type="RefSeq" id="WP_141636446.1">
    <property type="nucleotide sequence ID" value="NZ_VIGB01000003.1"/>
</dbReference>
<proteinExistence type="predicted"/>
<dbReference type="OrthoDB" id="227596at2"/>
<evidence type="ECO:0000313" key="3">
    <source>
        <dbReference type="EMBL" id="TQF05998.1"/>
    </source>
</evidence>
<dbReference type="EMBL" id="VIGB01000003">
    <property type="protein sequence ID" value="TQF05998.1"/>
    <property type="molecule type" value="Genomic_DNA"/>
</dbReference>
<feature type="transmembrane region" description="Helical" evidence="2">
    <location>
        <begin position="252"/>
        <end position="269"/>
    </location>
</feature>
<dbReference type="AlphaFoldDB" id="A0A540WAG8"/>
<evidence type="ECO:0000256" key="1">
    <source>
        <dbReference type="SAM" id="MobiDB-lite"/>
    </source>
</evidence>
<name>A0A540WAG8_9ACTN</name>
<keyword evidence="2" id="KW-1133">Transmembrane helix</keyword>
<gene>
    <name evidence="3" type="ORF">E6W39_31955</name>
</gene>
<organism evidence="3 4">
    <name type="scientific">Kitasatospora acidiphila</name>
    <dbReference type="NCBI Taxonomy" id="2567942"/>
    <lineage>
        <taxon>Bacteria</taxon>
        <taxon>Bacillati</taxon>
        <taxon>Actinomycetota</taxon>
        <taxon>Actinomycetes</taxon>
        <taxon>Kitasatosporales</taxon>
        <taxon>Streptomycetaceae</taxon>
        <taxon>Kitasatospora</taxon>
    </lineage>
</organism>
<accession>A0A540WAG8</accession>